<gene>
    <name evidence="2" type="ORF">J2Z18_002881</name>
</gene>
<reference evidence="2 3" key="1">
    <citation type="submission" date="2021-03" db="EMBL/GenBank/DDBJ databases">
        <title>Genomic Encyclopedia of Type Strains, Phase IV (KMG-IV): sequencing the most valuable type-strain genomes for metagenomic binning, comparative biology and taxonomic classification.</title>
        <authorList>
            <person name="Goeker M."/>
        </authorList>
    </citation>
    <scope>NUCLEOTIDE SEQUENCE [LARGE SCALE GENOMIC DNA]</scope>
    <source>
        <strain evidence="2 3">DSM 15596</strain>
    </source>
</reference>
<evidence type="ECO:0000313" key="2">
    <source>
        <dbReference type="EMBL" id="MBP1893778.1"/>
    </source>
</evidence>
<keyword evidence="1" id="KW-0472">Membrane</keyword>
<feature type="transmembrane region" description="Helical" evidence="1">
    <location>
        <begin position="53"/>
        <end position="74"/>
    </location>
</feature>
<keyword evidence="1" id="KW-0812">Transmembrane</keyword>
<protein>
    <recommendedName>
        <fullName evidence="4">DUF3995 domain-containing protein</fullName>
    </recommendedName>
</protein>
<feature type="transmembrane region" description="Helical" evidence="1">
    <location>
        <begin position="127"/>
        <end position="148"/>
    </location>
</feature>
<dbReference type="InterPro" id="IPR025058">
    <property type="entry name" value="DUF3995"/>
</dbReference>
<dbReference type="GeneID" id="95404851"/>
<keyword evidence="3" id="KW-1185">Reference proteome</keyword>
<evidence type="ECO:0000256" key="1">
    <source>
        <dbReference type="SAM" id="Phobius"/>
    </source>
</evidence>
<accession>A0ABS4FC37</accession>
<dbReference type="Pfam" id="PF13160">
    <property type="entry name" value="DUF3995"/>
    <property type="match status" value="1"/>
</dbReference>
<feature type="transmembrane region" description="Helical" evidence="1">
    <location>
        <begin position="12"/>
        <end position="29"/>
    </location>
</feature>
<proteinExistence type="predicted"/>
<evidence type="ECO:0000313" key="3">
    <source>
        <dbReference type="Proteomes" id="UP000706926"/>
    </source>
</evidence>
<name>A0ABS4FC37_9BACL</name>
<sequence>MSIQQKRWPITWGIVWSLLFALMSFYWASGGKLGVHTLGPEISRQADLRDGGFILIVWLTGVVKVAGAVLLLALKIKWNSVLLQAAFRIAAMVGGVLLVLYGLFNFVAVLLVLAQVLDLPAIDSYSAWWRLFFWEPFWMLGGLLYFFAGRTAGAGNTASRNGASTFRK</sequence>
<evidence type="ECO:0008006" key="4">
    <source>
        <dbReference type="Google" id="ProtNLM"/>
    </source>
</evidence>
<dbReference type="EMBL" id="JAGGKI010000006">
    <property type="protein sequence ID" value="MBP1893778.1"/>
    <property type="molecule type" value="Genomic_DNA"/>
</dbReference>
<dbReference type="Proteomes" id="UP000706926">
    <property type="component" value="Unassembled WGS sequence"/>
</dbReference>
<organism evidence="2 3">
    <name type="scientific">Paenibacillus lactis</name>
    <dbReference type="NCBI Taxonomy" id="228574"/>
    <lineage>
        <taxon>Bacteria</taxon>
        <taxon>Bacillati</taxon>
        <taxon>Bacillota</taxon>
        <taxon>Bacilli</taxon>
        <taxon>Bacillales</taxon>
        <taxon>Paenibacillaceae</taxon>
        <taxon>Paenibacillus</taxon>
    </lineage>
</organism>
<feature type="transmembrane region" description="Helical" evidence="1">
    <location>
        <begin position="86"/>
        <end position="115"/>
    </location>
</feature>
<keyword evidence="1" id="KW-1133">Transmembrane helix</keyword>
<comment type="caution">
    <text evidence="2">The sequence shown here is derived from an EMBL/GenBank/DDBJ whole genome shotgun (WGS) entry which is preliminary data.</text>
</comment>
<dbReference type="RefSeq" id="WP_210094840.1">
    <property type="nucleotide sequence ID" value="NZ_JAGGKI010000006.1"/>
</dbReference>